<keyword evidence="3" id="KW-1185">Reference proteome</keyword>
<keyword evidence="1" id="KW-0812">Transmembrane</keyword>
<dbReference type="Proteomes" id="UP000198304">
    <property type="component" value="Unassembled WGS sequence"/>
</dbReference>
<feature type="transmembrane region" description="Helical" evidence="1">
    <location>
        <begin position="5"/>
        <end position="24"/>
    </location>
</feature>
<evidence type="ECO:0008006" key="4">
    <source>
        <dbReference type="Google" id="ProtNLM"/>
    </source>
</evidence>
<feature type="transmembrane region" description="Helical" evidence="1">
    <location>
        <begin position="72"/>
        <end position="92"/>
    </location>
</feature>
<evidence type="ECO:0000313" key="2">
    <source>
        <dbReference type="EMBL" id="SNS30263.1"/>
    </source>
</evidence>
<evidence type="ECO:0000256" key="1">
    <source>
        <dbReference type="SAM" id="Phobius"/>
    </source>
</evidence>
<dbReference type="OrthoDB" id="2014935at2"/>
<keyword evidence="1" id="KW-1133">Transmembrane helix</keyword>
<dbReference type="AlphaFoldDB" id="A0A239DET3"/>
<reference evidence="2 3" key="1">
    <citation type="submission" date="2017-06" db="EMBL/GenBank/DDBJ databases">
        <authorList>
            <person name="Kim H.J."/>
            <person name="Triplett B.A."/>
        </authorList>
    </citation>
    <scope>NUCLEOTIDE SEQUENCE [LARGE SCALE GENOMIC DNA]</scope>
    <source>
        <strain evidence="2 3">SCA</strain>
    </source>
</reference>
<name>A0A239DET3_9FIRM</name>
<feature type="transmembrane region" description="Helical" evidence="1">
    <location>
        <begin position="44"/>
        <end position="65"/>
    </location>
</feature>
<organism evidence="2 3">
    <name type="scientific">Anaerovirgula multivorans</name>
    <dbReference type="NCBI Taxonomy" id="312168"/>
    <lineage>
        <taxon>Bacteria</taxon>
        <taxon>Bacillati</taxon>
        <taxon>Bacillota</taxon>
        <taxon>Clostridia</taxon>
        <taxon>Peptostreptococcales</taxon>
        <taxon>Natronincolaceae</taxon>
        <taxon>Anaerovirgula</taxon>
    </lineage>
</organism>
<dbReference type="RefSeq" id="WP_089282626.1">
    <property type="nucleotide sequence ID" value="NZ_FZOJ01000007.1"/>
</dbReference>
<proteinExistence type="predicted"/>
<dbReference type="EMBL" id="FZOJ01000007">
    <property type="protein sequence ID" value="SNS30263.1"/>
    <property type="molecule type" value="Genomic_DNA"/>
</dbReference>
<feature type="transmembrane region" description="Helical" evidence="1">
    <location>
        <begin position="112"/>
        <end position="133"/>
    </location>
</feature>
<sequence length="142" mass="15499">MGSYFLISIVIGFFTLLLAVLGLWSAGTGVMDDPISFGTVFNAAMVYLPAMWIMIGVAVLFVGFVPQAAGLTWLYLGYSFFAVYLGGLLQFSPLMSKLSPFGNVPKVPIEDLNFTQILIMIAIALSLIVIRFIGYNKRDIQG</sequence>
<keyword evidence="1" id="KW-0472">Membrane</keyword>
<evidence type="ECO:0000313" key="3">
    <source>
        <dbReference type="Proteomes" id="UP000198304"/>
    </source>
</evidence>
<protein>
    <recommendedName>
        <fullName evidence="4">ABC-2 type transport system permease protein</fullName>
    </recommendedName>
</protein>
<gene>
    <name evidence="2" type="ORF">SAMN05446037_1007117</name>
</gene>
<accession>A0A239DET3</accession>